<protein>
    <submittedName>
        <fullName evidence="1">Unnamed protein product</fullName>
    </submittedName>
</protein>
<evidence type="ECO:0000313" key="2">
    <source>
        <dbReference type="Proteomes" id="UP001165064"/>
    </source>
</evidence>
<dbReference type="EMBL" id="BSXS01001549">
    <property type="protein sequence ID" value="GME76501.1"/>
    <property type="molecule type" value="Genomic_DNA"/>
</dbReference>
<name>A0ACB5SYT6_AMBMO</name>
<proteinExistence type="predicted"/>
<sequence length="315" mass="35716">MPNLLQPLFHFLRPLVYDLTRAPLPFKSSDVTGFKILSEPLLSQMSTILPSDLVFTRLRNLYTGSKFGFSIRSLESKIMKWNAPTIMLLSGRPIDPSVTSKNKTYELFKTDFPKFYPTKKDSSGLPENPDNSRPVVFMIYIKKPWKISNSESFGDEETYIVQLSPRQIVYKTANFNSAEFAYFNTIGGGFGFGSKPPLSKGMVRIFKPGEISLTVEPSIEVANFRHLSVPGTFDTGSCFDKSNIPEFEIWFTISELEVWGCGTEKELEEQRKLWEWENREAEARKRLNVKNWDDGKALLEMAGIIGSDTRSGGSV</sequence>
<reference evidence="1" key="1">
    <citation type="submission" date="2023-04" db="EMBL/GenBank/DDBJ databases">
        <title>Ambrosiozyma monospora NBRC 10751.</title>
        <authorList>
            <person name="Ichikawa N."/>
            <person name="Sato H."/>
            <person name="Tonouchi N."/>
        </authorList>
    </citation>
    <scope>NUCLEOTIDE SEQUENCE</scope>
    <source>
        <strain evidence="1">NBRC 10751</strain>
    </source>
</reference>
<evidence type="ECO:0000313" key="1">
    <source>
        <dbReference type="EMBL" id="GME76501.1"/>
    </source>
</evidence>
<comment type="caution">
    <text evidence="1">The sequence shown here is derived from an EMBL/GenBank/DDBJ whole genome shotgun (WGS) entry which is preliminary data.</text>
</comment>
<organism evidence="1 2">
    <name type="scientific">Ambrosiozyma monospora</name>
    <name type="common">Yeast</name>
    <name type="synonym">Endomycopsis monosporus</name>
    <dbReference type="NCBI Taxonomy" id="43982"/>
    <lineage>
        <taxon>Eukaryota</taxon>
        <taxon>Fungi</taxon>
        <taxon>Dikarya</taxon>
        <taxon>Ascomycota</taxon>
        <taxon>Saccharomycotina</taxon>
        <taxon>Pichiomycetes</taxon>
        <taxon>Pichiales</taxon>
        <taxon>Pichiaceae</taxon>
        <taxon>Ambrosiozyma</taxon>
    </lineage>
</organism>
<dbReference type="Proteomes" id="UP001165064">
    <property type="component" value="Unassembled WGS sequence"/>
</dbReference>
<keyword evidence="2" id="KW-1185">Reference proteome</keyword>
<accession>A0ACB5SYT6</accession>
<gene>
    <name evidence="1" type="ORF">Amon02_000263600</name>
</gene>